<protein>
    <submittedName>
        <fullName evidence="1">Uncharacterized protein</fullName>
    </submittedName>
</protein>
<accession>A0ACB8R053</accession>
<comment type="caution">
    <text evidence="1">The sequence shown here is derived from an EMBL/GenBank/DDBJ whole genome shotgun (WGS) entry which is preliminary data.</text>
</comment>
<keyword evidence="2" id="KW-1185">Reference proteome</keyword>
<feature type="non-terminal residue" evidence="1">
    <location>
        <position position="1"/>
    </location>
</feature>
<reference evidence="1" key="1">
    <citation type="submission" date="2021-02" db="EMBL/GenBank/DDBJ databases">
        <authorList>
            <consortium name="DOE Joint Genome Institute"/>
            <person name="Ahrendt S."/>
            <person name="Looney B.P."/>
            <person name="Miyauchi S."/>
            <person name="Morin E."/>
            <person name="Drula E."/>
            <person name="Courty P.E."/>
            <person name="Chicoki N."/>
            <person name="Fauchery L."/>
            <person name="Kohler A."/>
            <person name="Kuo A."/>
            <person name="Labutti K."/>
            <person name="Pangilinan J."/>
            <person name="Lipzen A."/>
            <person name="Riley R."/>
            <person name="Andreopoulos W."/>
            <person name="He G."/>
            <person name="Johnson J."/>
            <person name="Barry K.W."/>
            <person name="Grigoriev I.V."/>
            <person name="Nagy L."/>
            <person name="Hibbett D."/>
            <person name="Henrissat B."/>
            <person name="Matheny P.B."/>
            <person name="Labbe J."/>
            <person name="Martin F."/>
        </authorList>
    </citation>
    <scope>NUCLEOTIDE SEQUENCE</scope>
    <source>
        <strain evidence="1">FP105234-sp</strain>
    </source>
</reference>
<evidence type="ECO:0000313" key="2">
    <source>
        <dbReference type="Proteomes" id="UP000814033"/>
    </source>
</evidence>
<gene>
    <name evidence="1" type="ORF">FA95DRAFT_1459414</name>
</gene>
<sequence>LMQLRTKFIPLRHHLHKIGRADTPKCLECGETSDETVWHFLFECSGYTIARERLAQAVGPDKMQISNLLSKPASFPHLFRYIQETKRF</sequence>
<dbReference type="Proteomes" id="UP000814033">
    <property type="component" value="Unassembled WGS sequence"/>
</dbReference>
<reference evidence="1" key="2">
    <citation type="journal article" date="2022" name="New Phytol.">
        <title>Evolutionary transition to the ectomycorrhizal habit in the genomes of a hyperdiverse lineage of mushroom-forming fungi.</title>
        <authorList>
            <person name="Looney B."/>
            <person name="Miyauchi S."/>
            <person name="Morin E."/>
            <person name="Drula E."/>
            <person name="Courty P.E."/>
            <person name="Kohler A."/>
            <person name="Kuo A."/>
            <person name="LaButti K."/>
            <person name="Pangilinan J."/>
            <person name="Lipzen A."/>
            <person name="Riley R."/>
            <person name="Andreopoulos W."/>
            <person name="He G."/>
            <person name="Johnson J."/>
            <person name="Nolan M."/>
            <person name="Tritt A."/>
            <person name="Barry K.W."/>
            <person name="Grigoriev I.V."/>
            <person name="Nagy L.G."/>
            <person name="Hibbett D."/>
            <person name="Henrissat B."/>
            <person name="Matheny P.B."/>
            <person name="Labbe J."/>
            <person name="Martin F.M."/>
        </authorList>
    </citation>
    <scope>NUCLEOTIDE SEQUENCE</scope>
    <source>
        <strain evidence="1">FP105234-sp</strain>
    </source>
</reference>
<dbReference type="EMBL" id="MU276899">
    <property type="protein sequence ID" value="KAI0037509.1"/>
    <property type="molecule type" value="Genomic_DNA"/>
</dbReference>
<organism evidence="1 2">
    <name type="scientific">Auriscalpium vulgare</name>
    <dbReference type="NCBI Taxonomy" id="40419"/>
    <lineage>
        <taxon>Eukaryota</taxon>
        <taxon>Fungi</taxon>
        <taxon>Dikarya</taxon>
        <taxon>Basidiomycota</taxon>
        <taxon>Agaricomycotina</taxon>
        <taxon>Agaricomycetes</taxon>
        <taxon>Russulales</taxon>
        <taxon>Auriscalpiaceae</taxon>
        <taxon>Auriscalpium</taxon>
    </lineage>
</organism>
<feature type="non-terminal residue" evidence="1">
    <location>
        <position position="88"/>
    </location>
</feature>
<evidence type="ECO:0000313" key="1">
    <source>
        <dbReference type="EMBL" id="KAI0037509.1"/>
    </source>
</evidence>
<proteinExistence type="predicted"/>
<name>A0ACB8R053_9AGAM</name>